<dbReference type="Proteomes" id="UP000054342">
    <property type="component" value="Unassembled WGS sequence"/>
</dbReference>
<feature type="region of interest" description="Disordered" evidence="1">
    <location>
        <begin position="279"/>
        <end position="318"/>
    </location>
</feature>
<dbReference type="EMBL" id="KN847319">
    <property type="protein sequence ID" value="KIW57596.1"/>
    <property type="molecule type" value="Genomic_DNA"/>
</dbReference>
<feature type="compositionally biased region" description="Basic residues" evidence="1">
    <location>
        <begin position="295"/>
        <end position="306"/>
    </location>
</feature>
<sequence length="348" mass="39585">MDSDFFSCPACALFESLGLDKEVPLRLVQNDHRRRRLKATKHYQAQALLLQRIAMLPINAGNVASKPSLDTSYFSFSADENMRSPRTPTYIPDTPSPEFIVPLDHAKMIIDSRSDLYGSTAKWSPPPEEPMAWVWICHLCHSRYSLGVTRRCLIDGHYYCSGETDRPSLRKKRKNKSCSSEFDYVAWKAWGEWRRKALQTIKNPRVPRGCENCEFPSQCRYPSEPQQTSTAKVDESSSQDPSRKDSKDKEPTMKAAMEPTSNKNIDFDQILSNMFHKEENVKSKGSEGQDCGSTSRKKGSSKKKTSQKGLIPSLEEEMSRETARLRELVGMDLWSTLQDVELGKAKVE</sequence>
<dbReference type="RefSeq" id="XP_013318180.1">
    <property type="nucleotide sequence ID" value="XM_013462726.1"/>
</dbReference>
<feature type="region of interest" description="Disordered" evidence="1">
    <location>
        <begin position="221"/>
        <end position="265"/>
    </location>
</feature>
<keyword evidence="3" id="KW-1185">Reference proteome</keyword>
<name>A0A0D2BYV5_9EURO</name>
<feature type="compositionally biased region" description="Polar residues" evidence="1">
    <location>
        <begin position="224"/>
        <end position="240"/>
    </location>
</feature>
<dbReference type="OrthoDB" id="5396104at2759"/>
<protein>
    <submittedName>
        <fullName evidence="2">Uncharacterized protein</fullName>
    </submittedName>
</protein>
<evidence type="ECO:0000313" key="3">
    <source>
        <dbReference type="Proteomes" id="UP000054342"/>
    </source>
</evidence>
<evidence type="ECO:0000256" key="1">
    <source>
        <dbReference type="SAM" id="MobiDB-lite"/>
    </source>
</evidence>
<dbReference type="HOGENOM" id="CLU_075599_0_0_1"/>
<accession>A0A0D2BYV5</accession>
<proteinExistence type="predicted"/>
<dbReference type="STRING" id="348802.A0A0D2BYV5"/>
<reference evidence="2 3" key="1">
    <citation type="submission" date="2015-01" db="EMBL/GenBank/DDBJ databases">
        <title>The Genome Sequence of Exophiala xenobiotica CBS118157.</title>
        <authorList>
            <consortium name="The Broad Institute Genomics Platform"/>
            <person name="Cuomo C."/>
            <person name="de Hoog S."/>
            <person name="Gorbushina A."/>
            <person name="Stielow B."/>
            <person name="Teixiera M."/>
            <person name="Abouelleil A."/>
            <person name="Chapman S.B."/>
            <person name="Priest M."/>
            <person name="Young S.K."/>
            <person name="Wortman J."/>
            <person name="Nusbaum C."/>
            <person name="Birren B."/>
        </authorList>
    </citation>
    <scope>NUCLEOTIDE SEQUENCE [LARGE SCALE GENOMIC DNA]</scope>
    <source>
        <strain evidence="2 3">CBS 118157</strain>
    </source>
</reference>
<gene>
    <name evidence="2" type="ORF">PV05_06135</name>
</gene>
<feature type="compositionally biased region" description="Basic and acidic residues" evidence="1">
    <location>
        <begin position="241"/>
        <end position="252"/>
    </location>
</feature>
<evidence type="ECO:0000313" key="2">
    <source>
        <dbReference type="EMBL" id="KIW57596.1"/>
    </source>
</evidence>
<organism evidence="2 3">
    <name type="scientific">Exophiala xenobiotica</name>
    <dbReference type="NCBI Taxonomy" id="348802"/>
    <lineage>
        <taxon>Eukaryota</taxon>
        <taxon>Fungi</taxon>
        <taxon>Dikarya</taxon>
        <taxon>Ascomycota</taxon>
        <taxon>Pezizomycotina</taxon>
        <taxon>Eurotiomycetes</taxon>
        <taxon>Chaetothyriomycetidae</taxon>
        <taxon>Chaetothyriales</taxon>
        <taxon>Herpotrichiellaceae</taxon>
        <taxon>Exophiala</taxon>
    </lineage>
</organism>
<dbReference type="GeneID" id="25328043"/>
<dbReference type="AlphaFoldDB" id="A0A0D2BYV5"/>